<feature type="domain" description="HTH gntR-type" evidence="4">
    <location>
        <begin position="7"/>
        <end position="75"/>
    </location>
</feature>
<sequence length="229" mass="24593">MTAIRRNPLADQVAQSLAARLAAGEWPLGQKLPGETTLAAQLEVGRSTVREAIRELSGKGMLESRQGSGVFVTALEPNDDVEASLRAADILMVIEARIAIEAEAARLAAQRRTPSDLRAITKALADRGDADSAATPSGSTVETYVDIDMAFHRAVIRASHNPVLEDLFDAFLPRLRPAMIAMLRLQPTKDLPADHASHAAIAAAIRERRADEAAAASRIHLSHLQARFA</sequence>
<keyword evidence="2 5" id="KW-0238">DNA-binding</keyword>
<dbReference type="Pfam" id="PF07729">
    <property type="entry name" value="FCD"/>
    <property type="match status" value="1"/>
</dbReference>
<dbReference type="InterPro" id="IPR008920">
    <property type="entry name" value="TF_FadR/GntR_C"/>
</dbReference>
<dbReference type="SUPFAM" id="SSF46785">
    <property type="entry name" value="Winged helix' DNA-binding domain"/>
    <property type="match status" value="1"/>
</dbReference>
<organism evidence="5 6">
    <name type="scientific">Lysinibacter cavernae</name>
    <dbReference type="NCBI Taxonomy" id="1640652"/>
    <lineage>
        <taxon>Bacteria</taxon>
        <taxon>Bacillati</taxon>
        <taxon>Actinomycetota</taxon>
        <taxon>Actinomycetes</taxon>
        <taxon>Micrococcales</taxon>
        <taxon>Microbacteriaceae</taxon>
        <taxon>Lysinibacter</taxon>
    </lineage>
</organism>
<evidence type="ECO:0000313" key="5">
    <source>
        <dbReference type="EMBL" id="NIH52492.1"/>
    </source>
</evidence>
<accession>A0A7X5TTB1</accession>
<evidence type="ECO:0000256" key="3">
    <source>
        <dbReference type="ARBA" id="ARBA00023163"/>
    </source>
</evidence>
<dbReference type="RefSeq" id="WP_167147126.1">
    <property type="nucleotide sequence ID" value="NZ_JBHSCM010000001.1"/>
</dbReference>
<dbReference type="PANTHER" id="PTHR43537">
    <property type="entry name" value="TRANSCRIPTIONAL REGULATOR, GNTR FAMILY"/>
    <property type="match status" value="1"/>
</dbReference>
<keyword evidence="3" id="KW-0804">Transcription</keyword>
<keyword evidence="1" id="KW-0805">Transcription regulation</keyword>
<reference evidence="5 6" key="1">
    <citation type="submission" date="2020-02" db="EMBL/GenBank/DDBJ databases">
        <title>Sequencing the genomes of 1000 actinobacteria strains.</title>
        <authorList>
            <person name="Klenk H.-P."/>
        </authorList>
    </citation>
    <scope>NUCLEOTIDE SEQUENCE [LARGE SCALE GENOMIC DNA]</scope>
    <source>
        <strain evidence="5 6">DSM 27960</strain>
    </source>
</reference>
<dbReference type="GO" id="GO:0003677">
    <property type="term" value="F:DNA binding"/>
    <property type="evidence" value="ECO:0007669"/>
    <property type="project" value="UniProtKB-KW"/>
</dbReference>
<evidence type="ECO:0000256" key="1">
    <source>
        <dbReference type="ARBA" id="ARBA00023015"/>
    </source>
</evidence>
<dbReference type="InterPro" id="IPR000524">
    <property type="entry name" value="Tscrpt_reg_HTH_GntR"/>
</dbReference>
<comment type="caution">
    <text evidence="5">The sequence shown here is derived from an EMBL/GenBank/DDBJ whole genome shotgun (WGS) entry which is preliminary data.</text>
</comment>
<gene>
    <name evidence="5" type="ORF">FHX76_000360</name>
</gene>
<dbReference type="SMART" id="SM00895">
    <property type="entry name" value="FCD"/>
    <property type="match status" value="1"/>
</dbReference>
<dbReference type="Proteomes" id="UP000541033">
    <property type="component" value="Unassembled WGS sequence"/>
</dbReference>
<dbReference type="CDD" id="cd07377">
    <property type="entry name" value="WHTH_GntR"/>
    <property type="match status" value="1"/>
</dbReference>
<dbReference type="PANTHER" id="PTHR43537:SF47">
    <property type="entry name" value="REGULATORY PROTEIN GNTR HTH"/>
    <property type="match status" value="1"/>
</dbReference>
<dbReference type="PRINTS" id="PR00035">
    <property type="entry name" value="HTHGNTR"/>
</dbReference>
<proteinExistence type="predicted"/>
<evidence type="ECO:0000313" key="6">
    <source>
        <dbReference type="Proteomes" id="UP000541033"/>
    </source>
</evidence>
<dbReference type="PROSITE" id="PS50949">
    <property type="entry name" value="HTH_GNTR"/>
    <property type="match status" value="1"/>
</dbReference>
<dbReference type="SMART" id="SM00345">
    <property type="entry name" value="HTH_GNTR"/>
    <property type="match status" value="1"/>
</dbReference>
<name>A0A7X5TTB1_9MICO</name>
<dbReference type="SUPFAM" id="SSF48008">
    <property type="entry name" value="GntR ligand-binding domain-like"/>
    <property type="match status" value="1"/>
</dbReference>
<dbReference type="InterPro" id="IPR036390">
    <property type="entry name" value="WH_DNA-bd_sf"/>
</dbReference>
<keyword evidence="6" id="KW-1185">Reference proteome</keyword>
<dbReference type="EMBL" id="JAAMOX010000001">
    <property type="protein sequence ID" value="NIH52492.1"/>
    <property type="molecule type" value="Genomic_DNA"/>
</dbReference>
<dbReference type="Pfam" id="PF00392">
    <property type="entry name" value="GntR"/>
    <property type="match status" value="1"/>
</dbReference>
<dbReference type="Gene3D" id="1.20.120.530">
    <property type="entry name" value="GntR ligand-binding domain-like"/>
    <property type="match status" value="1"/>
</dbReference>
<evidence type="ECO:0000259" key="4">
    <source>
        <dbReference type="PROSITE" id="PS50949"/>
    </source>
</evidence>
<dbReference type="AlphaFoldDB" id="A0A7X5TTB1"/>
<protein>
    <submittedName>
        <fullName evidence="5">DNA-binding FadR family transcriptional regulator</fullName>
    </submittedName>
</protein>
<dbReference type="InterPro" id="IPR011711">
    <property type="entry name" value="GntR_C"/>
</dbReference>
<dbReference type="GO" id="GO:0003700">
    <property type="term" value="F:DNA-binding transcription factor activity"/>
    <property type="evidence" value="ECO:0007669"/>
    <property type="project" value="InterPro"/>
</dbReference>
<dbReference type="Gene3D" id="1.10.10.10">
    <property type="entry name" value="Winged helix-like DNA-binding domain superfamily/Winged helix DNA-binding domain"/>
    <property type="match status" value="1"/>
</dbReference>
<evidence type="ECO:0000256" key="2">
    <source>
        <dbReference type="ARBA" id="ARBA00023125"/>
    </source>
</evidence>
<dbReference type="InterPro" id="IPR036388">
    <property type="entry name" value="WH-like_DNA-bd_sf"/>
</dbReference>